<sequence>MTSALEVSTPDELGQIRAVCLDIDDTLLDNERSSRMGLAALTGNDAAWPVWRRTTEEHYARVVAGETDFDTMCRERIRAFFAAFGEQLSEAEVIAREHVRMSAMQRAWKLFDDAVPCLEWLRASGLRVAVISNAPGGYQRKKIAAVGLAGAFDELVLSGELGVAKPDSRIFAAACSALDLRPEEVAHVGDRFDQDALGAVHAGMHGVWLNRRGNARSQAADPVPEDVSVITGLDELPERLVCDLPSAAVRPVYREKSCPGVDPSRCSG</sequence>
<dbReference type="SUPFAM" id="SSF56784">
    <property type="entry name" value="HAD-like"/>
    <property type="match status" value="1"/>
</dbReference>
<dbReference type="NCBIfam" id="TIGR01549">
    <property type="entry name" value="HAD-SF-IA-v1"/>
    <property type="match status" value="1"/>
</dbReference>
<evidence type="ECO:0000313" key="5">
    <source>
        <dbReference type="Proteomes" id="UP001180845"/>
    </source>
</evidence>
<reference evidence="4" key="1">
    <citation type="submission" date="2023-07" db="EMBL/GenBank/DDBJ databases">
        <title>Sequencing the genomes of 1000 actinobacteria strains.</title>
        <authorList>
            <person name="Klenk H.-P."/>
        </authorList>
    </citation>
    <scope>NUCLEOTIDE SEQUENCE</scope>
    <source>
        <strain evidence="4">DSM 45977</strain>
    </source>
</reference>
<dbReference type="SFLD" id="SFLDS00003">
    <property type="entry name" value="Haloacid_Dehalogenase"/>
    <property type="match status" value="1"/>
</dbReference>
<dbReference type="GO" id="GO:0044281">
    <property type="term" value="P:small molecule metabolic process"/>
    <property type="evidence" value="ECO:0007669"/>
    <property type="project" value="UniProtKB-ARBA"/>
</dbReference>
<dbReference type="InterPro" id="IPR023214">
    <property type="entry name" value="HAD_sf"/>
</dbReference>
<evidence type="ECO:0000256" key="2">
    <source>
        <dbReference type="ARBA" id="ARBA00022801"/>
    </source>
</evidence>
<gene>
    <name evidence="4" type="ORF">JOF55_000952</name>
</gene>
<keyword evidence="5" id="KW-1185">Reference proteome</keyword>
<evidence type="ECO:0000256" key="1">
    <source>
        <dbReference type="ARBA" id="ARBA00001946"/>
    </source>
</evidence>
<dbReference type="RefSeq" id="WP_310270110.1">
    <property type="nucleotide sequence ID" value="NZ_JAVDXW010000001.1"/>
</dbReference>
<organism evidence="4 5">
    <name type="scientific">Haloactinomyces albus</name>
    <dbReference type="NCBI Taxonomy" id="1352928"/>
    <lineage>
        <taxon>Bacteria</taxon>
        <taxon>Bacillati</taxon>
        <taxon>Actinomycetota</taxon>
        <taxon>Actinomycetes</taxon>
        <taxon>Actinopolysporales</taxon>
        <taxon>Actinopolysporaceae</taxon>
        <taxon>Haloactinomyces</taxon>
    </lineage>
</organism>
<dbReference type="PRINTS" id="PR00413">
    <property type="entry name" value="HADHALOGNASE"/>
</dbReference>
<dbReference type="EMBL" id="JAVDXW010000001">
    <property type="protein sequence ID" value="MDR7300771.1"/>
    <property type="molecule type" value="Genomic_DNA"/>
</dbReference>
<keyword evidence="3" id="KW-0460">Magnesium</keyword>
<protein>
    <submittedName>
        <fullName evidence="4">Hydrolase of the HAD superfamily</fullName>
    </submittedName>
</protein>
<dbReference type="InterPro" id="IPR051400">
    <property type="entry name" value="HAD-like_hydrolase"/>
</dbReference>
<dbReference type="Gene3D" id="1.20.120.1600">
    <property type="match status" value="1"/>
</dbReference>
<comment type="caution">
    <text evidence="4">The sequence shown here is derived from an EMBL/GenBank/DDBJ whole genome shotgun (WGS) entry which is preliminary data.</text>
</comment>
<comment type="cofactor">
    <cofactor evidence="1">
        <name>Mg(2+)</name>
        <dbReference type="ChEBI" id="CHEBI:18420"/>
    </cofactor>
</comment>
<name>A0AAE3Z9F6_9ACTN</name>
<proteinExistence type="predicted"/>
<dbReference type="InterPro" id="IPR036412">
    <property type="entry name" value="HAD-like_sf"/>
</dbReference>
<dbReference type="PANTHER" id="PTHR46470:SF4">
    <property type="entry name" value="5-AMINO-6-(5-PHOSPHO-D-RIBITYLAMINO)URACIL PHOSPHATASE YIGB"/>
    <property type="match status" value="1"/>
</dbReference>
<evidence type="ECO:0000313" key="4">
    <source>
        <dbReference type="EMBL" id="MDR7300771.1"/>
    </source>
</evidence>
<evidence type="ECO:0000256" key="3">
    <source>
        <dbReference type="ARBA" id="ARBA00022842"/>
    </source>
</evidence>
<dbReference type="AlphaFoldDB" id="A0AAE3Z9F6"/>
<dbReference type="InterPro" id="IPR006439">
    <property type="entry name" value="HAD-SF_hydro_IA"/>
</dbReference>
<dbReference type="Gene3D" id="3.40.50.1000">
    <property type="entry name" value="HAD superfamily/HAD-like"/>
    <property type="match status" value="1"/>
</dbReference>
<dbReference type="GO" id="GO:0016787">
    <property type="term" value="F:hydrolase activity"/>
    <property type="evidence" value="ECO:0007669"/>
    <property type="project" value="UniProtKB-KW"/>
</dbReference>
<dbReference type="PANTHER" id="PTHR46470">
    <property type="entry name" value="N-ACYLNEURAMINATE-9-PHOSPHATASE"/>
    <property type="match status" value="1"/>
</dbReference>
<accession>A0AAE3Z9F6</accession>
<keyword evidence="2 4" id="KW-0378">Hydrolase</keyword>
<dbReference type="Proteomes" id="UP001180845">
    <property type="component" value="Unassembled WGS sequence"/>
</dbReference>
<dbReference type="Pfam" id="PF00702">
    <property type="entry name" value="Hydrolase"/>
    <property type="match status" value="1"/>
</dbReference>
<dbReference type="SFLD" id="SFLDG01129">
    <property type="entry name" value="C1.5:_HAD__Beta-PGM__Phosphata"/>
    <property type="match status" value="1"/>
</dbReference>